<feature type="region of interest" description="Disordered" evidence="1">
    <location>
        <begin position="1"/>
        <end position="88"/>
    </location>
</feature>
<dbReference type="PANTHER" id="PTHR37540:SF5">
    <property type="entry name" value="TRANSCRIPTION FACTOR DOMAIN-CONTAINING PROTEIN"/>
    <property type="match status" value="1"/>
</dbReference>
<dbReference type="AlphaFoldDB" id="A0A6A6RZE2"/>
<evidence type="ECO:0000256" key="1">
    <source>
        <dbReference type="SAM" id="MobiDB-lite"/>
    </source>
</evidence>
<dbReference type="PANTHER" id="PTHR37540">
    <property type="entry name" value="TRANSCRIPTION FACTOR (ACR-2), PUTATIVE-RELATED-RELATED"/>
    <property type="match status" value="1"/>
</dbReference>
<dbReference type="Proteomes" id="UP000799753">
    <property type="component" value="Unassembled WGS sequence"/>
</dbReference>
<sequence>MKKTDSKESTKIEKAQTATQPSQPRPRRRARKRDGPPQFQFLTATDPSQFKNESTKRSVRSQAMIQYRYKSSEEKRKNKEAQQSRPAPILPPVTVELVKPVVTTEMHWQGAREPYNPWMEDAPMYRTTSEAWHRANLGHEKPPQPLMQYTTTAIPFHPAKYYKARQAIPLDIAAQRVLDYEDTDEHETEMFRIAVHEVAPFRTYGDGIDPFDVMPKFSSRELDSFKLVRKCNRTFSSSSTLQKWLPAMLSHPHILLSSTIVASTWMDMHSGVSGESRRTVVIKGEILSWIKERLANNTTLNDDSTLIVIIHMLAGEMWSCNEATMRTHEKGVAKLISHRGGMNCLGGYGTVAQTLASVCYHSNIICEATPLPIFTQWEPPPLPKDDCAALPESPLFCLTEELSSVVRDAYCKEYTYELLSDMRELTDLFIAHHAGAGAILDVETDAEMVHHSSSTLDYVTKIATIRTKLASLPSARVQGLPTSNDFVYESCRIAAIIYTSAILTRVPLSVAADPMRNVVLLDSASASHPDIFNKRLTETLYEVIEFTNIGDIWRNMSGVFYWVTAVGAAAARTPVTTNTYQNPGTHGEAYTTWIRRCLMMFATRAMIILVFQHPIPINLAQKKLLKVQELIGSRSVVS</sequence>
<accession>A0A6A6RZE2</accession>
<feature type="compositionally biased region" description="Basic and acidic residues" evidence="1">
    <location>
        <begin position="1"/>
        <end position="14"/>
    </location>
</feature>
<organism evidence="2 3">
    <name type="scientific">Massarina eburnea CBS 473.64</name>
    <dbReference type="NCBI Taxonomy" id="1395130"/>
    <lineage>
        <taxon>Eukaryota</taxon>
        <taxon>Fungi</taxon>
        <taxon>Dikarya</taxon>
        <taxon>Ascomycota</taxon>
        <taxon>Pezizomycotina</taxon>
        <taxon>Dothideomycetes</taxon>
        <taxon>Pleosporomycetidae</taxon>
        <taxon>Pleosporales</taxon>
        <taxon>Massarineae</taxon>
        <taxon>Massarinaceae</taxon>
        <taxon>Massarina</taxon>
    </lineage>
</organism>
<feature type="compositionally biased region" description="Polar residues" evidence="1">
    <location>
        <begin position="40"/>
        <end position="52"/>
    </location>
</feature>
<dbReference type="EMBL" id="MU006784">
    <property type="protein sequence ID" value="KAF2640595.1"/>
    <property type="molecule type" value="Genomic_DNA"/>
</dbReference>
<gene>
    <name evidence="2" type="ORF">P280DRAFT_322313</name>
</gene>
<name>A0A6A6RZE2_9PLEO</name>
<keyword evidence="3" id="KW-1185">Reference proteome</keyword>
<evidence type="ECO:0008006" key="4">
    <source>
        <dbReference type="Google" id="ProtNLM"/>
    </source>
</evidence>
<reference evidence="2" key="1">
    <citation type="journal article" date="2020" name="Stud. Mycol.">
        <title>101 Dothideomycetes genomes: a test case for predicting lifestyles and emergence of pathogens.</title>
        <authorList>
            <person name="Haridas S."/>
            <person name="Albert R."/>
            <person name="Binder M."/>
            <person name="Bloem J."/>
            <person name="Labutti K."/>
            <person name="Salamov A."/>
            <person name="Andreopoulos B."/>
            <person name="Baker S."/>
            <person name="Barry K."/>
            <person name="Bills G."/>
            <person name="Bluhm B."/>
            <person name="Cannon C."/>
            <person name="Castanera R."/>
            <person name="Culley D."/>
            <person name="Daum C."/>
            <person name="Ezra D."/>
            <person name="Gonzalez J."/>
            <person name="Henrissat B."/>
            <person name="Kuo A."/>
            <person name="Liang C."/>
            <person name="Lipzen A."/>
            <person name="Lutzoni F."/>
            <person name="Magnuson J."/>
            <person name="Mondo S."/>
            <person name="Nolan M."/>
            <person name="Ohm R."/>
            <person name="Pangilinan J."/>
            <person name="Park H.-J."/>
            <person name="Ramirez L."/>
            <person name="Alfaro M."/>
            <person name="Sun H."/>
            <person name="Tritt A."/>
            <person name="Yoshinaga Y."/>
            <person name="Zwiers L.-H."/>
            <person name="Turgeon B."/>
            <person name="Goodwin S."/>
            <person name="Spatafora J."/>
            <person name="Crous P."/>
            <person name="Grigoriev I."/>
        </authorList>
    </citation>
    <scope>NUCLEOTIDE SEQUENCE</scope>
    <source>
        <strain evidence="2">CBS 473.64</strain>
    </source>
</reference>
<dbReference type="OrthoDB" id="415825at2759"/>
<evidence type="ECO:0000313" key="2">
    <source>
        <dbReference type="EMBL" id="KAF2640595.1"/>
    </source>
</evidence>
<evidence type="ECO:0000313" key="3">
    <source>
        <dbReference type="Proteomes" id="UP000799753"/>
    </source>
</evidence>
<proteinExistence type="predicted"/>
<feature type="compositionally biased region" description="Basic and acidic residues" evidence="1">
    <location>
        <begin position="70"/>
        <end position="82"/>
    </location>
</feature>
<protein>
    <recommendedName>
        <fullName evidence="4">Tachykinin family protein</fullName>
    </recommendedName>
</protein>